<dbReference type="InterPro" id="IPR011990">
    <property type="entry name" value="TPR-like_helical_dom_sf"/>
</dbReference>
<evidence type="ECO:0000256" key="1">
    <source>
        <dbReference type="ARBA" id="ARBA00022737"/>
    </source>
</evidence>
<dbReference type="VEuPathDB" id="FungiDB:AeMF1_001614"/>
<proteinExistence type="predicted"/>
<dbReference type="SMART" id="SM00028">
    <property type="entry name" value="TPR"/>
    <property type="match status" value="2"/>
</dbReference>
<dbReference type="Proteomes" id="UP000481153">
    <property type="component" value="Unassembled WGS sequence"/>
</dbReference>
<organism evidence="2 3">
    <name type="scientific">Aphanomyces euteiches</name>
    <dbReference type="NCBI Taxonomy" id="100861"/>
    <lineage>
        <taxon>Eukaryota</taxon>
        <taxon>Sar</taxon>
        <taxon>Stramenopiles</taxon>
        <taxon>Oomycota</taxon>
        <taxon>Saprolegniomycetes</taxon>
        <taxon>Saprolegniales</taxon>
        <taxon>Verrucalvaceae</taxon>
        <taxon>Aphanomyces</taxon>
    </lineage>
</organism>
<keyword evidence="3" id="KW-1185">Reference proteome</keyword>
<dbReference type="InterPro" id="IPR019734">
    <property type="entry name" value="TPR_rpt"/>
</dbReference>
<dbReference type="PANTHER" id="PTHR45188:SF2">
    <property type="entry name" value="DNAJ HOMOLOG SUBFAMILY C MEMBER 7"/>
    <property type="match status" value="1"/>
</dbReference>
<dbReference type="AlphaFoldDB" id="A0A6G0XVD4"/>
<dbReference type="Gene3D" id="1.25.40.10">
    <property type="entry name" value="Tetratricopeptide repeat domain"/>
    <property type="match status" value="1"/>
</dbReference>
<gene>
    <name evidence="2" type="ORF">Ae201684_001105</name>
</gene>
<dbReference type="PANTHER" id="PTHR45188">
    <property type="entry name" value="DNAJ PROTEIN P58IPK HOMOLOG"/>
    <property type="match status" value="1"/>
</dbReference>
<reference evidence="2 3" key="1">
    <citation type="submission" date="2019-07" db="EMBL/GenBank/DDBJ databases">
        <title>Genomics analysis of Aphanomyces spp. identifies a new class of oomycete effector associated with host adaptation.</title>
        <authorList>
            <person name="Gaulin E."/>
        </authorList>
    </citation>
    <scope>NUCLEOTIDE SEQUENCE [LARGE SCALE GENOMIC DNA]</scope>
    <source>
        <strain evidence="2 3">ATCC 201684</strain>
    </source>
</reference>
<sequence length="459" mass="51045">MQEPVAPSHVKWSKQEKQFIPHESTVKSTQEGVRQHPRLTPDYVGSVTVATMTEKQVQQFFSRNVFREEYIASVPPGELYPNLCSGIDFTCKDIAQVALNRRAVELFLECYDVFLAILVRSQPALASEYMRCANVNMHFGRFAAARACCQAYLMLDPATSEGKAVILQARHCEKTLEKCKTQSQKAQFPPRDVVVSLINEIDCVLAVAPLLIEALHVKAGILLAAEAYDDLVAVFTSLPPALMDVPLTLALSRALDYSGHTQQALSELKKFQQPSPIIRAERQRLQDMLDKRAHAMSLAQGGHFAAAADAFQACLNLDVHHRLFNASIFCERAGTWLALGQEQKAIQDANRCLELHPTHAMAAARVHSAMAQAETSRMRSQLYKEQRARDKQIGKKSHASFFLRVGSYSNLASRDQVQFIQEKAAEEPKKPKFAVPTLAPLVDLYNLLGVSKAASTDVR</sequence>
<dbReference type="SUPFAM" id="SSF48452">
    <property type="entry name" value="TPR-like"/>
    <property type="match status" value="1"/>
</dbReference>
<accession>A0A6G0XVD4</accession>
<keyword evidence="1" id="KW-0677">Repeat</keyword>
<comment type="caution">
    <text evidence="2">The sequence shown here is derived from an EMBL/GenBank/DDBJ whole genome shotgun (WGS) entry which is preliminary data.</text>
</comment>
<protein>
    <submittedName>
        <fullName evidence="2">Uncharacterized protein</fullName>
    </submittedName>
</protein>
<evidence type="ECO:0000313" key="3">
    <source>
        <dbReference type="Proteomes" id="UP000481153"/>
    </source>
</evidence>
<dbReference type="EMBL" id="VJMJ01000009">
    <property type="protein sequence ID" value="KAF0744641.1"/>
    <property type="molecule type" value="Genomic_DNA"/>
</dbReference>
<name>A0A6G0XVD4_9STRA</name>
<evidence type="ECO:0000313" key="2">
    <source>
        <dbReference type="EMBL" id="KAF0744641.1"/>
    </source>
</evidence>